<protein>
    <submittedName>
        <fullName evidence="5">Ankyrin</fullName>
    </submittedName>
</protein>
<sequence length="554" mass="60623">MAANPQTPILDPDHDPNPDTHDPYEGLPPLAANMTWTAFPFNDLWLSDTAWYDSLGNSQVVVRRIFSSFSKSEQVAAALTLFEEFPARGRDIMFDAAVKGKAWVISALLAAGVTPQPAPGTEDDVTLVCLHAAAHNGQLEAVKVIVEEGGAEVDAKDELGGTALMRACFGGQVEVVAWLLERGADAGRRQDDSEERTPGTGALEFAAGKGCVECVKLLLEWRKSGGAVGRGGAEVTPLALEAGAHSGSLEMVRLLVGERGWPTDEVDERGVWKGERLSGEQRGEVLQMLTRVTTNVDLLEFLVSYLAKPDASGNFEYLDLPQDVREKILDLLFGITKNTEVVKLFWNVTFSSPELTTIEYDGQQIPKIEYINDMIHEAAKTDTVETAKFFFAMPGADVNTPGLKKVGHLYRAAIDEKLDMVRYLLENHKPDLHQGNGLYANGGTALFGAVLSGNAEIVKLILQHGGPLESPIHESIKSKEPKKVVVKCVQTFRAPVTMEVHPGDDSLPTEQGTKFVVLELDENDAEWLDKVEIRKSDEELKKDDRGERELKPRG</sequence>
<dbReference type="SMART" id="SM00248">
    <property type="entry name" value="ANK"/>
    <property type="match status" value="6"/>
</dbReference>
<dbReference type="Gene3D" id="1.25.40.20">
    <property type="entry name" value="Ankyrin repeat-containing domain"/>
    <property type="match status" value="2"/>
</dbReference>
<feature type="repeat" description="ANK" evidence="3">
    <location>
        <begin position="159"/>
        <end position="191"/>
    </location>
</feature>
<dbReference type="PROSITE" id="PS50088">
    <property type="entry name" value="ANK_REPEAT"/>
    <property type="match status" value="2"/>
</dbReference>
<accession>A0A6A6QFN7</accession>
<evidence type="ECO:0000313" key="6">
    <source>
        <dbReference type="Proteomes" id="UP000799750"/>
    </source>
</evidence>
<gene>
    <name evidence="5" type="ORF">BU16DRAFT_543456</name>
</gene>
<name>A0A6A6QFN7_9PEZI</name>
<reference evidence="5" key="1">
    <citation type="journal article" date="2020" name="Stud. Mycol.">
        <title>101 Dothideomycetes genomes: a test case for predicting lifestyles and emergence of pathogens.</title>
        <authorList>
            <person name="Haridas S."/>
            <person name="Albert R."/>
            <person name="Binder M."/>
            <person name="Bloem J."/>
            <person name="Labutti K."/>
            <person name="Salamov A."/>
            <person name="Andreopoulos B."/>
            <person name="Baker S."/>
            <person name="Barry K."/>
            <person name="Bills G."/>
            <person name="Bluhm B."/>
            <person name="Cannon C."/>
            <person name="Castanera R."/>
            <person name="Culley D."/>
            <person name="Daum C."/>
            <person name="Ezra D."/>
            <person name="Gonzalez J."/>
            <person name="Henrissat B."/>
            <person name="Kuo A."/>
            <person name="Liang C."/>
            <person name="Lipzen A."/>
            <person name="Lutzoni F."/>
            <person name="Magnuson J."/>
            <person name="Mondo S."/>
            <person name="Nolan M."/>
            <person name="Ohm R."/>
            <person name="Pangilinan J."/>
            <person name="Park H.-J."/>
            <person name="Ramirez L."/>
            <person name="Alfaro M."/>
            <person name="Sun H."/>
            <person name="Tritt A."/>
            <person name="Yoshinaga Y."/>
            <person name="Zwiers L.-H."/>
            <person name="Turgeon B."/>
            <person name="Goodwin S."/>
            <person name="Spatafora J."/>
            <person name="Crous P."/>
            <person name="Grigoriev I."/>
        </authorList>
    </citation>
    <scope>NUCLEOTIDE SEQUENCE</scope>
    <source>
        <strain evidence="5">CBS 269.34</strain>
    </source>
</reference>
<dbReference type="PROSITE" id="PS50297">
    <property type="entry name" value="ANK_REP_REGION"/>
    <property type="match status" value="2"/>
</dbReference>
<evidence type="ECO:0000256" key="2">
    <source>
        <dbReference type="ARBA" id="ARBA00023043"/>
    </source>
</evidence>
<organism evidence="5 6">
    <name type="scientific">Lophium mytilinum</name>
    <dbReference type="NCBI Taxonomy" id="390894"/>
    <lineage>
        <taxon>Eukaryota</taxon>
        <taxon>Fungi</taxon>
        <taxon>Dikarya</taxon>
        <taxon>Ascomycota</taxon>
        <taxon>Pezizomycotina</taxon>
        <taxon>Dothideomycetes</taxon>
        <taxon>Pleosporomycetidae</taxon>
        <taxon>Mytilinidiales</taxon>
        <taxon>Mytilinidiaceae</taxon>
        <taxon>Lophium</taxon>
    </lineage>
</organism>
<dbReference type="Pfam" id="PF12796">
    <property type="entry name" value="Ank_2"/>
    <property type="match status" value="2"/>
</dbReference>
<dbReference type="AlphaFoldDB" id="A0A6A6QFN7"/>
<keyword evidence="2 3" id="KW-0040">ANK repeat</keyword>
<keyword evidence="6" id="KW-1185">Reference proteome</keyword>
<feature type="repeat" description="ANK" evidence="3">
    <location>
        <begin position="441"/>
        <end position="465"/>
    </location>
</feature>
<dbReference type="Proteomes" id="UP000799750">
    <property type="component" value="Unassembled WGS sequence"/>
</dbReference>
<dbReference type="InterPro" id="IPR036770">
    <property type="entry name" value="Ankyrin_rpt-contain_sf"/>
</dbReference>
<dbReference type="InterPro" id="IPR002110">
    <property type="entry name" value="Ankyrin_rpt"/>
</dbReference>
<feature type="compositionally biased region" description="Basic and acidic residues" evidence="4">
    <location>
        <begin position="11"/>
        <end position="24"/>
    </location>
</feature>
<proteinExistence type="predicted"/>
<dbReference type="PANTHER" id="PTHR24198">
    <property type="entry name" value="ANKYRIN REPEAT AND PROTEIN KINASE DOMAIN-CONTAINING PROTEIN"/>
    <property type="match status" value="1"/>
</dbReference>
<dbReference type="PANTHER" id="PTHR24198:SF165">
    <property type="entry name" value="ANKYRIN REPEAT-CONTAINING PROTEIN-RELATED"/>
    <property type="match status" value="1"/>
</dbReference>
<dbReference type="SUPFAM" id="SSF48403">
    <property type="entry name" value="Ankyrin repeat"/>
    <property type="match status" value="1"/>
</dbReference>
<dbReference type="OrthoDB" id="20872at2759"/>
<keyword evidence="1" id="KW-0677">Repeat</keyword>
<dbReference type="EMBL" id="MU004196">
    <property type="protein sequence ID" value="KAF2491218.1"/>
    <property type="molecule type" value="Genomic_DNA"/>
</dbReference>
<evidence type="ECO:0000256" key="3">
    <source>
        <dbReference type="PROSITE-ProRule" id="PRU00023"/>
    </source>
</evidence>
<feature type="region of interest" description="Disordered" evidence="4">
    <location>
        <begin position="1"/>
        <end position="26"/>
    </location>
</feature>
<evidence type="ECO:0000313" key="5">
    <source>
        <dbReference type="EMBL" id="KAF2491218.1"/>
    </source>
</evidence>
<evidence type="ECO:0000256" key="4">
    <source>
        <dbReference type="SAM" id="MobiDB-lite"/>
    </source>
</evidence>
<evidence type="ECO:0000256" key="1">
    <source>
        <dbReference type="ARBA" id="ARBA00022737"/>
    </source>
</evidence>